<name>A0A1D9PX24_SCLS1</name>
<accession>A0A1D9PX24</accession>
<dbReference type="AlphaFoldDB" id="A0A1D9PX24"/>
<reference evidence="2" key="1">
    <citation type="journal article" date="2017" name="Genome Biol. Evol.">
        <title>The complete genome sequence of the phytopathogenic fungus Sclerotinia sclerotiorum reveals insights into the genome architecture of broad host range pathogens.</title>
        <authorList>
            <person name="Derbyshire M."/>
            <person name="Denton-Giles M."/>
            <person name="Hegedus D."/>
            <person name="Seifbarghy S."/>
            <person name="Rollins J."/>
            <person name="van Kan J."/>
            <person name="Seidl M.F."/>
            <person name="Faino L."/>
            <person name="Mbengue M."/>
            <person name="Navaud O."/>
            <person name="Raffaele S."/>
            <person name="Hammond-Kosack K."/>
            <person name="Heard S."/>
            <person name="Oliver R."/>
        </authorList>
    </citation>
    <scope>NUCLEOTIDE SEQUENCE [LARGE SCALE GENOMIC DNA]</scope>
    <source>
        <strain evidence="2">ATCC 18683 / 1980 / Ss-1</strain>
    </source>
</reference>
<sequence length="195" mass="23343">MPIPSLFPKLRWRTSSLTSNPDNIVRQPSKEDANYHTESNPTYLKLLQTASGRRRRPIKPSSIPLHSWNYKDQELWIFRILVEICNRPDYNAYDIVKNWSIEHELDDLYDLDEEEWSKVLGSWRDAEIVYRILREAEEKMKMKKEKEMKICSLGFWRRRRGNYSWVSAEEKLRDSGTGDGASLRRVGEMYRYYDT</sequence>
<gene>
    <name evidence="1" type="ORF">sscle_02g019660</name>
</gene>
<protein>
    <submittedName>
        <fullName evidence="1">Uncharacterized protein</fullName>
    </submittedName>
</protein>
<dbReference type="Proteomes" id="UP000177798">
    <property type="component" value="Chromosome 2"/>
</dbReference>
<evidence type="ECO:0000313" key="1">
    <source>
        <dbReference type="EMBL" id="APA07196.1"/>
    </source>
</evidence>
<evidence type="ECO:0000313" key="2">
    <source>
        <dbReference type="Proteomes" id="UP000177798"/>
    </source>
</evidence>
<organism evidence="1 2">
    <name type="scientific">Sclerotinia sclerotiorum (strain ATCC 18683 / 1980 / Ss-1)</name>
    <name type="common">White mold</name>
    <name type="synonym">Whetzelinia sclerotiorum</name>
    <dbReference type="NCBI Taxonomy" id="665079"/>
    <lineage>
        <taxon>Eukaryota</taxon>
        <taxon>Fungi</taxon>
        <taxon>Dikarya</taxon>
        <taxon>Ascomycota</taxon>
        <taxon>Pezizomycotina</taxon>
        <taxon>Leotiomycetes</taxon>
        <taxon>Helotiales</taxon>
        <taxon>Sclerotiniaceae</taxon>
        <taxon>Sclerotinia</taxon>
    </lineage>
</organism>
<proteinExistence type="predicted"/>
<dbReference type="EMBL" id="CP017815">
    <property type="protein sequence ID" value="APA07196.1"/>
    <property type="molecule type" value="Genomic_DNA"/>
</dbReference>
<dbReference type="RefSeq" id="XP_001594270.1">
    <property type="nucleotide sequence ID" value="XM_001594220.1"/>
</dbReference>
<dbReference type="OrthoDB" id="3519615at2759"/>
<dbReference type="VEuPathDB" id="FungiDB:sscle_02g019660"/>
<dbReference type="KEGG" id="ssl:SS1G_04077"/>